<accession>G0MFK9</accession>
<reference evidence="2" key="1">
    <citation type="submission" date="2011-07" db="EMBL/GenBank/DDBJ databases">
        <authorList>
            <consortium name="Caenorhabditis brenneri Sequencing and Analysis Consortium"/>
            <person name="Wilson R.K."/>
        </authorList>
    </citation>
    <scope>NUCLEOTIDE SEQUENCE [LARGE SCALE GENOMIC DNA]</scope>
    <source>
        <strain evidence="2">PB2801</strain>
    </source>
</reference>
<gene>
    <name evidence="1" type="ORF">CAEBREN_22250</name>
</gene>
<protein>
    <submittedName>
        <fullName evidence="1">Uncharacterized protein</fullName>
    </submittedName>
</protein>
<proteinExistence type="predicted"/>
<name>G0MFK9_CAEBE</name>
<dbReference type="InParanoid" id="G0MFK9"/>
<sequence>MSSALDFNQF</sequence>
<keyword evidence="2" id="KW-1185">Reference proteome</keyword>
<organism evidence="2">
    <name type="scientific">Caenorhabditis brenneri</name>
    <name type="common">Nematode worm</name>
    <dbReference type="NCBI Taxonomy" id="135651"/>
    <lineage>
        <taxon>Eukaryota</taxon>
        <taxon>Metazoa</taxon>
        <taxon>Ecdysozoa</taxon>
        <taxon>Nematoda</taxon>
        <taxon>Chromadorea</taxon>
        <taxon>Rhabditida</taxon>
        <taxon>Rhabditina</taxon>
        <taxon>Rhabditomorpha</taxon>
        <taxon>Rhabditoidea</taxon>
        <taxon>Rhabditidae</taxon>
        <taxon>Peloderinae</taxon>
        <taxon>Caenorhabditis</taxon>
    </lineage>
</organism>
<dbReference type="EMBL" id="GL379792">
    <property type="protein sequence ID" value="EGT54178.1"/>
    <property type="molecule type" value="Genomic_DNA"/>
</dbReference>
<evidence type="ECO:0000313" key="1">
    <source>
        <dbReference type="EMBL" id="EGT54178.1"/>
    </source>
</evidence>
<evidence type="ECO:0000313" key="2">
    <source>
        <dbReference type="Proteomes" id="UP000008068"/>
    </source>
</evidence>
<dbReference type="Proteomes" id="UP000008068">
    <property type="component" value="Unassembled WGS sequence"/>
</dbReference>